<name>A0A381TRN9_9ZZZZ</name>
<dbReference type="Pfam" id="PF01925">
    <property type="entry name" value="TauE"/>
    <property type="match status" value="1"/>
</dbReference>
<dbReference type="EMBL" id="UINC01005047">
    <property type="protein sequence ID" value="SVA18690.1"/>
    <property type="molecule type" value="Genomic_DNA"/>
</dbReference>
<feature type="transmembrane region" description="Helical" evidence="7">
    <location>
        <begin position="82"/>
        <end position="102"/>
    </location>
</feature>
<gene>
    <name evidence="8" type="ORF">METZ01_LOCUS71544</name>
</gene>
<evidence type="ECO:0000256" key="4">
    <source>
        <dbReference type="ARBA" id="ARBA00022692"/>
    </source>
</evidence>
<evidence type="ECO:0000256" key="3">
    <source>
        <dbReference type="ARBA" id="ARBA00022475"/>
    </source>
</evidence>
<evidence type="ECO:0000256" key="2">
    <source>
        <dbReference type="ARBA" id="ARBA00022448"/>
    </source>
</evidence>
<dbReference type="InterPro" id="IPR052017">
    <property type="entry name" value="TSUP"/>
</dbReference>
<proteinExistence type="predicted"/>
<accession>A0A381TRN9</accession>
<keyword evidence="4 7" id="KW-0812">Transmembrane</keyword>
<evidence type="ECO:0008006" key="9">
    <source>
        <dbReference type="Google" id="ProtNLM"/>
    </source>
</evidence>
<feature type="transmembrane region" description="Helical" evidence="7">
    <location>
        <begin position="55"/>
        <end position="75"/>
    </location>
</feature>
<evidence type="ECO:0000313" key="8">
    <source>
        <dbReference type="EMBL" id="SVA18690.1"/>
    </source>
</evidence>
<feature type="transmembrane region" description="Helical" evidence="7">
    <location>
        <begin position="148"/>
        <end position="171"/>
    </location>
</feature>
<evidence type="ECO:0000256" key="5">
    <source>
        <dbReference type="ARBA" id="ARBA00022989"/>
    </source>
</evidence>
<protein>
    <recommendedName>
        <fullName evidence="9">Membrane transporter protein</fullName>
    </recommendedName>
</protein>
<evidence type="ECO:0000256" key="7">
    <source>
        <dbReference type="SAM" id="Phobius"/>
    </source>
</evidence>
<reference evidence="8" key="1">
    <citation type="submission" date="2018-05" db="EMBL/GenBank/DDBJ databases">
        <authorList>
            <person name="Lanie J.A."/>
            <person name="Ng W.-L."/>
            <person name="Kazmierczak K.M."/>
            <person name="Andrzejewski T.M."/>
            <person name="Davidsen T.M."/>
            <person name="Wayne K.J."/>
            <person name="Tettelin H."/>
            <person name="Glass J.I."/>
            <person name="Rusch D."/>
            <person name="Podicherti R."/>
            <person name="Tsui H.-C.T."/>
            <person name="Winkler M.E."/>
        </authorList>
    </citation>
    <scope>NUCLEOTIDE SEQUENCE</scope>
</reference>
<keyword evidence="3" id="KW-1003">Cell membrane</keyword>
<dbReference type="PANTHER" id="PTHR30269">
    <property type="entry name" value="TRANSMEMBRANE PROTEIN YFCA"/>
    <property type="match status" value="1"/>
</dbReference>
<keyword evidence="5 7" id="KW-1133">Transmembrane helix</keyword>
<feature type="transmembrane region" description="Helical" evidence="7">
    <location>
        <begin position="108"/>
        <end position="127"/>
    </location>
</feature>
<evidence type="ECO:0000256" key="6">
    <source>
        <dbReference type="ARBA" id="ARBA00023136"/>
    </source>
</evidence>
<feature type="transmembrane region" description="Helical" evidence="7">
    <location>
        <begin position="209"/>
        <end position="233"/>
    </location>
</feature>
<dbReference type="GO" id="GO:0005886">
    <property type="term" value="C:plasma membrane"/>
    <property type="evidence" value="ECO:0007669"/>
    <property type="project" value="UniProtKB-SubCell"/>
</dbReference>
<sequence>MPSINGFEILETSPEYFWFLAVLAVLAVSISKAGFGGTLGSFSVPILLFALPPKLAIGVLLPLFLVTDVWVVYIWRKMLDKRILLIMCLFGLIGEVVGWLLFDYLNDQMLTGLIGAISIITALNYTWRRIRPGERTSAEIATLVSRRIFQRGAIWCGLSGISSFVSLSGGIPAQIFLLPHALVRQAFVGTLSVYFFVINIAKVPFYAEIGIFSEATLTVSLWLLIVIPFGVFFGKWLNSHINDQIFYDISHLGLLAMGTKLVLSVL</sequence>
<keyword evidence="6 7" id="KW-0472">Membrane</keyword>
<dbReference type="PANTHER" id="PTHR30269:SF37">
    <property type="entry name" value="MEMBRANE TRANSPORTER PROTEIN"/>
    <property type="match status" value="1"/>
</dbReference>
<dbReference type="AlphaFoldDB" id="A0A381TRN9"/>
<feature type="transmembrane region" description="Helical" evidence="7">
    <location>
        <begin position="16"/>
        <end position="35"/>
    </location>
</feature>
<keyword evidence="2" id="KW-0813">Transport</keyword>
<feature type="transmembrane region" description="Helical" evidence="7">
    <location>
        <begin position="177"/>
        <end position="197"/>
    </location>
</feature>
<comment type="subcellular location">
    <subcellularLocation>
        <location evidence="1">Cell membrane</location>
        <topology evidence="1">Multi-pass membrane protein</topology>
    </subcellularLocation>
</comment>
<organism evidence="8">
    <name type="scientific">marine metagenome</name>
    <dbReference type="NCBI Taxonomy" id="408172"/>
    <lineage>
        <taxon>unclassified sequences</taxon>
        <taxon>metagenomes</taxon>
        <taxon>ecological metagenomes</taxon>
    </lineage>
</organism>
<dbReference type="InterPro" id="IPR002781">
    <property type="entry name" value="TM_pro_TauE-like"/>
</dbReference>
<evidence type="ECO:0000256" key="1">
    <source>
        <dbReference type="ARBA" id="ARBA00004651"/>
    </source>
</evidence>